<organism evidence="3 4">
    <name type="scientific">Olea europaea subsp. europaea</name>
    <dbReference type="NCBI Taxonomy" id="158383"/>
    <lineage>
        <taxon>Eukaryota</taxon>
        <taxon>Viridiplantae</taxon>
        <taxon>Streptophyta</taxon>
        <taxon>Embryophyta</taxon>
        <taxon>Tracheophyta</taxon>
        <taxon>Spermatophyta</taxon>
        <taxon>Magnoliopsida</taxon>
        <taxon>eudicotyledons</taxon>
        <taxon>Gunneridae</taxon>
        <taxon>Pentapetalae</taxon>
        <taxon>asterids</taxon>
        <taxon>lamiids</taxon>
        <taxon>Lamiales</taxon>
        <taxon>Oleaceae</taxon>
        <taxon>Oleeae</taxon>
        <taxon>Olea</taxon>
    </lineage>
</organism>
<feature type="compositionally biased region" description="Polar residues" evidence="1">
    <location>
        <begin position="50"/>
        <end position="69"/>
    </location>
</feature>
<feature type="compositionally biased region" description="Low complexity" evidence="1">
    <location>
        <begin position="37"/>
        <end position="49"/>
    </location>
</feature>
<feature type="domain" description="U1-type" evidence="2">
    <location>
        <begin position="251"/>
        <end position="285"/>
    </location>
</feature>
<dbReference type="OrthoDB" id="434647at2759"/>
<dbReference type="Gramene" id="OE9A120660T1">
    <property type="protein sequence ID" value="OE9A120660C1"/>
    <property type="gene ID" value="OE9A120660"/>
</dbReference>
<dbReference type="GO" id="GO:0003676">
    <property type="term" value="F:nucleic acid binding"/>
    <property type="evidence" value="ECO:0007669"/>
    <property type="project" value="InterPro"/>
</dbReference>
<proteinExistence type="predicted"/>
<feature type="compositionally biased region" description="Low complexity" evidence="1">
    <location>
        <begin position="175"/>
        <end position="185"/>
    </location>
</feature>
<dbReference type="Proteomes" id="UP000594638">
    <property type="component" value="Unassembled WGS sequence"/>
</dbReference>
<feature type="region of interest" description="Disordered" evidence="1">
    <location>
        <begin position="387"/>
        <end position="407"/>
    </location>
</feature>
<keyword evidence="3" id="KW-0547">Nucleotide-binding</keyword>
<feature type="compositionally biased region" description="Basic and acidic residues" evidence="1">
    <location>
        <begin position="213"/>
        <end position="229"/>
    </location>
</feature>
<feature type="compositionally biased region" description="Polar residues" evidence="1">
    <location>
        <begin position="192"/>
        <end position="212"/>
    </location>
</feature>
<accession>A0A8S0UEJ9</accession>
<evidence type="ECO:0000256" key="1">
    <source>
        <dbReference type="SAM" id="MobiDB-lite"/>
    </source>
</evidence>
<evidence type="ECO:0000259" key="2">
    <source>
        <dbReference type="SMART" id="SM00451"/>
    </source>
</evidence>
<feature type="region of interest" description="Disordered" evidence="1">
    <location>
        <begin position="1"/>
        <end position="81"/>
    </location>
</feature>
<dbReference type="Gene3D" id="3.30.160.60">
    <property type="entry name" value="Classic Zinc Finger"/>
    <property type="match status" value="2"/>
</dbReference>
<feature type="compositionally biased region" description="Polar residues" evidence="1">
    <location>
        <begin position="1"/>
        <end position="24"/>
    </location>
</feature>
<comment type="caution">
    <text evidence="3">The sequence shown here is derived from an EMBL/GenBank/DDBJ whole genome shotgun (WGS) entry which is preliminary data.</text>
</comment>
<feature type="domain" description="U1-type" evidence="2">
    <location>
        <begin position="412"/>
        <end position="446"/>
    </location>
</feature>
<dbReference type="GO" id="GO:0008270">
    <property type="term" value="F:zinc ion binding"/>
    <property type="evidence" value="ECO:0007669"/>
    <property type="project" value="InterPro"/>
</dbReference>
<feature type="region of interest" description="Disordered" evidence="1">
    <location>
        <begin position="325"/>
        <end position="351"/>
    </location>
</feature>
<keyword evidence="3" id="KW-0347">Helicase</keyword>
<dbReference type="Pfam" id="PF12874">
    <property type="entry name" value="zf-met"/>
    <property type="match status" value="2"/>
</dbReference>
<dbReference type="SUPFAM" id="SSF57667">
    <property type="entry name" value="beta-beta-alpha zinc fingers"/>
    <property type="match status" value="2"/>
</dbReference>
<reference evidence="3 4" key="1">
    <citation type="submission" date="2019-12" db="EMBL/GenBank/DDBJ databases">
        <authorList>
            <person name="Alioto T."/>
            <person name="Alioto T."/>
            <person name="Gomez Garrido J."/>
        </authorList>
    </citation>
    <scope>NUCLEOTIDE SEQUENCE [LARGE SCALE GENOMIC DNA]</scope>
</reference>
<feature type="compositionally biased region" description="Basic residues" evidence="1">
    <location>
        <begin position="162"/>
        <end position="174"/>
    </location>
</feature>
<name>A0A8S0UEJ9_OLEEU</name>
<dbReference type="PANTHER" id="PTHR47487:SF12">
    <property type="entry name" value="GLUTENIN, HIGH MOLECULAR WEIGHT SUBUNIT DX5-LIKE"/>
    <property type="match status" value="1"/>
</dbReference>
<dbReference type="InterPro" id="IPR003604">
    <property type="entry name" value="Matrin/U1-like-C_Znf_C2H2"/>
</dbReference>
<dbReference type="GO" id="GO:0004386">
    <property type="term" value="F:helicase activity"/>
    <property type="evidence" value="ECO:0007669"/>
    <property type="project" value="UniProtKB-KW"/>
</dbReference>
<dbReference type="EMBL" id="CACTIH010007515">
    <property type="protein sequence ID" value="CAA3014975.1"/>
    <property type="molecule type" value="Genomic_DNA"/>
</dbReference>
<keyword evidence="3" id="KW-0378">Hydrolase</keyword>
<dbReference type="SMART" id="SM00451">
    <property type="entry name" value="ZnF_U1"/>
    <property type="match status" value="2"/>
</dbReference>
<evidence type="ECO:0000313" key="3">
    <source>
        <dbReference type="EMBL" id="CAA3014975.1"/>
    </source>
</evidence>
<dbReference type="AlphaFoldDB" id="A0A8S0UEJ9"/>
<dbReference type="PANTHER" id="PTHR47487">
    <property type="entry name" value="OS06G0651300 PROTEIN-RELATED"/>
    <property type="match status" value="1"/>
</dbReference>
<evidence type="ECO:0000313" key="4">
    <source>
        <dbReference type="Proteomes" id="UP000594638"/>
    </source>
</evidence>
<dbReference type="InterPro" id="IPR036236">
    <property type="entry name" value="Znf_C2H2_sf"/>
</dbReference>
<gene>
    <name evidence="3" type="ORF">OLEA9_A120660</name>
</gene>
<keyword evidence="3" id="KW-0067">ATP-binding</keyword>
<sequence>MDSSSLPQSHSQEKLNQFQASDLPQIQPPTYDESHHSYYQNTQYSQQQHFTSYNSEHSSAHKQNYTQQPIHPPGVEVPPREGAAVSNDVEVVAAHSSAQVQNQQNAYNPQQQMDAQPKLNPAAAAALAALAQLTQWGVVAGTSSGPSNYALGPMPHPSLYRSRGRRPFRGRRGRGNLSLRGNARNWGRGGLTIQSHESSSHPETYSAETSGSTEEKAKHTADNNNKETESGLSAQTTEIAQDNAALNQRPNQFAWCEVCKVQCTSFEILVQHNSGKRHKKNLQRLEELKDVNTSGAEILDKQTRVGVFSPEATLKSDNLLGIEENKQIPNKNLPKETVSSGSRVESEQKNDQADHPYIPIERQPNMPENNPELNRAFNQRHVWKRNMQGGHRGKRMKTSETPRQPPKPKVVAIPLICDLCNVKCDTREVFDRHLSGKKHVSKLKRYEGHQAMCGPQGLQALYPPNPVTQTLYARPGLQEALTASQNIPPGFHMPSQAHYAAPTAMDTPLQQNPNLLISNATSDLV</sequence>
<keyword evidence="4" id="KW-1185">Reference proteome</keyword>
<feature type="region of interest" description="Disordered" evidence="1">
    <location>
        <begin position="148"/>
        <end position="232"/>
    </location>
</feature>
<dbReference type="InterPro" id="IPR013087">
    <property type="entry name" value="Znf_C2H2_type"/>
</dbReference>
<protein>
    <submittedName>
        <fullName evidence="3">DNA helicase INO80</fullName>
    </submittedName>
</protein>